<dbReference type="InterPro" id="IPR050426">
    <property type="entry name" value="Glycosyltransferase_28"/>
</dbReference>
<evidence type="ECO:0000313" key="3">
    <source>
        <dbReference type="Proteomes" id="UP001476950"/>
    </source>
</evidence>
<dbReference type="CDD" id="cd03784">
    <property type="entry name" value="GT1_Gtf-like"/>
    <property type="match status" value="1"/>
</dbReference>
<comment type="caution">
    <text evidence="2">The sequence shown here is derived from an EMBL/GenBank/DDBJ whole genome shotgun (WGS) entry which is preliminary data.</text>
</comment>
<reference evidence="2 3" key="1">
    <citation type="submission" date="2022-04" db="EMBL/GenBank/DDBJ databases">
        <title>Positive selection, recombination, and allopatry shape intraspecific diversity of widespread and dominant cyanobacteria.</title>
        <authorList>
            <person name="Wei J."/>
            <person name="Shu W."/>
            <person name="Hu C."/>
        </authorList>
    </citation>
    <scope>NUCLEOTIDE SEQUENCE [LARGE SCALE GENOMIC DNA]</scope>
    <source>
        <strain evidence="2 3">AS-A4</strain>
    </source>
</reference>
<accession>A0ABV0KVQ5</accession>
<dbReference type="PANTHER" id="PTHR48050:SF13">
    <property type="entry name" value="STEROL 3-BETA-GLUCOSYLTRANSFERASE UGT80A2"/>
    <property type="match status" value="1"/>
</dbReference>
<keyword evidence="3" id="KW-1185">Reference proteome</keyword>
<evidence type="ECO:0000259" key="1">
    <source>
        <dbReference type="Pfam" id="PF06722"/>
    </source>
</evidence>
<dbReference type="Gene3D" id="3.40.50.2000">
    <property type="entry name" value="Glycogen Phosphorylase B"/>
    <property type="match status" value="2"/>
</dbReference>
<feature type="domain" description="Erythromycin biosynthesis protein CIII-like C-terminal" evidence="1">
    <location>
        <begin position="300"/>
        <end position="417"/>
    </location>
</feature>
<dbReference type="EMBL" id="JAMPLM010000063">
    <property type="protein sequence ID" value="MEP1062370.1"/>
    <property type="molecule type" value="Genomic_DNA"/>
</dbReference>
<dbReference type="RefSeq" id="WP_190447073.1">
    <property type="nucleotide sequence ID" value="NZ_JAMPLM010000063.1"/>
</dbReference>
<gene>
    <name evidence="2" type="ORF">NDI38_28765</name>
</gene>
<dbReference type="PANTHER" id="PTHR48050">
    <property type="entry name" value="STEROL 3-BETA-GLUCOSYLTRANSFERASE"/>
    <property type="match status" value="1"/>
</dbReference>
<organism evidence="2 3">
    <name type="scientific">Stenomitos frigidus AS-A4</name>
    <dbReference type="NCBI Taxonomy" id="2933935"/>
    <lineage>
        <taxon>Bacteria</taxon>
        <taxon>Bacillati</taxon>
        <taxon>Cyanobacteriota</taxon>
        <taxon>Cyanophyceae</taxon>
        <taxon>Leptolyngbyales</taxon>
        <taxon>Leptolyngbyaceae</taxon>
        <taxon>Stenomitos</taxon>
    </lineage>
</organism>
<dbReference type="Pfam" id="PF06722">
    <property type="entry name" value="EryCIII-like_C"/>
    <property type="match status" value="1"/>
</dbReference>
<evidence type="ECO:0000313" key="2">
    <source>
        <dbReference type="EMBL" id="MEP1062370.1"/>
    </source>
</evidence>
<protein>
    <submittedName>
        <fullName evidence="2">Glycosyltransferase</fullName>
    </submittedName>
</protein>
<sequence>MARFLLGTIPVIGHVSPAVPMVRELIKRGHEVCWYTGQAFQTTVEQAGAKFAPIRSWLDYSDLKNVPESVMKQRDGIEGVERLKFDLKNFFIDPATGQVKDLLNLLYEFPADVLIADSMFLGMAWIAEQKQLPWAEFDSSALALSSCDTAPFGLGLQPSNTLFRWLRNHGLRWFFQQTVLRQLRAYTNNVRSQVGLPPSPVYFFDRMSPFLYLCPCIPEFEYPRSDLPPQVHFIGPLLSQPTAEFTPPHWWDELNGNRPVIHVTQGTIATNLNDLLVPALRALETEDVLVVATTGGAATDTLTLPSLPAHVRIEPFIPHAQLLPHVDVMITNGGYNGVQIALAHGVPLVVAGQTEEKPEIAARVEWAQVGINLRTGTPTPAQIQKAVKTLLVDSSYRTRVKQLQTQMQQYNAPAIAANLIERLAEIKRPVLNT</sequence>
<dbReference type="Proteomes" id="UP001476950">
    <property type="component" value="Unassembled WGS sequence"/>
</dbReference>
<dbReference type="InterPro" id="IPR010610">
    <property type="entry name" value="EryCIII-like_C"/>
</dbReference>
<dbReference type="SUPFAM" id="SSF53756">
    <property type="entry name" value="UDP-Glycosyltransferase/glycogen phosphorylase"/>
    <property type="match status" value="1"/>
</dbReference>
<name>A0ABV0KVQ5_9CYAN</name>
<proteinExistence type="predicted"/>
<dbReference type="InterPro" id="IPR002213">
    <property type="entry name" value="UDP_glucos_trans"/>
</dbReference>